<name>A0A7W4WF55_9GAMM</name>
<feature type="domain" description="Group II intron maturase-specific" evidence="1">
    <location>
        <begin position="1"/>
        <end position="56"/>
    </location>
</feature>
<proteinExistence type="predicted"/>
<protein>
    <recommendedName>
        <fullName evidence="1">Group II intron maturase-specific domain-containing protein</fullName>
    </recommendedName>
</protein>
<evidence type="ECO:0000259" key="1">
    <source>
        <dbReference type="Pfam" id="PF08388"/>
    </source>
</evidence>
<comment type="caution">
    <text evidence="2">The sequence shown here is derived from an EMBL/GenBank/DDBJ whole genome shotgun (WGS) entry which is preliminary data.</text>
</comment>
<organism evidence="2 3">
    <name type="scientific">Microbulbifer rhizosphaerae</name>
    <dbReference type="NCBI Taxonomy" id="1562603"/>
    <lineage>
        <taxon>Bacteria</taxon>
        <taxon>Pseudomonadati</taxon>
        <taxon>Pseudomonadota</taxon>
        <taxon>Gammaproteobacteria</taxon>
        <taxon>Cellvibrionales</taxon>
        <taxon>Microbulbiferaceae</taxon>
        <taxon>Microbulbifer</taxon>
    </lineage>
</organism>
<dbReference type="EMBL" id="JACHWZ010000024">
    <property type="protein sequence ID" value="MBB3063095.1"/>
    <property type="molecule type" value="Genomic_DNA"/>
</dbReference>
<evidence type="ECO:0000313" key="2">
    <source>
        <dbReference type="EMBL" id="MBB3063095.1"/>
    </source>
</evidence>
<accession>A0A7W4WF55</accession>
<keyword evidence="3" id="KW-1185">Reference proteome</keyword>
<dbReference type="AlphaFoldDB" id="A0A7W4WF55"/>
<sequence>METKIRELSIYLRGWINYFGIANQYQQCVDLDHWIRRRIHMCYWKQWRKPRTKIRNLLHLGVPLKLAISCGMTSKGYWYSARTEGIHRGLNDAYLAAQGLLSLRTRWVEIHYGK</sequence>
<dbReference type="InterPro" id="IPR013597">
    <property type="entry name" value="Mat_intron_G2"/>
</dbReference>
<dbReference type="Pfam" id="PF08388">
    <property type="entry name" value="GIIM"/>
    <property type="match status" value="1"/>
</dbReference>
<dbReference type="Proteomes" id="UP000535937">
    <property type="component" value="Unassembled WGS sequence"/>
</dbReference>
<reference evidence="2 3" key="1">
    <citation type="submission" date="2020-08" db="EMBL/GenBank/DDBJ databases">
        <title>Genomic Encyclopedia of Type Strains, Phase III (KMG-III): the genomes of soil and plant-associated and newly described type strains.</title>
        <authorList>
            <person name="Whitman W."/>
        </authorList>
    </citation>
    <scope>NUCLEOTIDE SEQUENCE [LARGE SCALE GENOMIC DNA]</scope>
    <source>
        <strain evidence="2 3">CECT 8799</strain>
    </source>
</reference>
<evidence type="ECO:0000313" key="3">
    <source>
        <dbReference type="Proteomes" id="UP000535937"/>
    </source>
</evidence>
<gene>
    <name evidence="2" type="ORF">FHS09_003947</name>
</gene>